<evidence type="ECO:0000256" key="7">
    <source>
        <dbReference type="ARBA" id="ARBA00023136"/>
    </source>
</evidence>
<evidence type="ECO:0000256" key="2">
    <source>
        <dbReference type="ARBA" id="ARBA00008164"/>
    </source>
</evidence>
<dbReference type="OrthoDB" id="77368at2759"/>
<dbReference type="GO" id="GO:0032933">
    <property type="term" value="P:SREBP signaling pathway"/>
    <property type="evidence" value="ECO:0007669"/>
    <property type="project" value="TreeGrafter"/>
</dbReference>
<protein>
    <recommendedName>
        <fullName evidence="10">Band 7 domain-containing protein</fullName>
    </recommendedName>
</protein>
<dbReference type="Proteomes" id="UP000325577">
    <property type="component" value="Linkage Group LG20"/>
</dbReference>
<comment type="subcellular location">
    <subcellularLocation>
        <location evidence="1">Endoplasmic reticulum membrane</location>
        <topology evidence="1">Single-pass type II membrane protein</topology>
    </subcellularLocation>
</comment>
<evidence type="ECO:0000256" key="4">
    <source>
        <dbReference type="ARBA" id="ARBA00022824"/>
    </source>
</evidence>
<keyword evidence="6 9" id="KW-1133">Transmembrane helix</keyword>
<keyword evidence="7 9" id="KW-0472">Membrane</keyword>
<evidence type="ECO:0000313" key="11">
    <source>
        <dbReference type="EMBL" id="KAA8529349.1"/>
    </source>
</evidence>
<evidence type="ECO:0000256" key="6">
    <source>
        <dbReference type="ARBA" id="ARBA00022989"/>
    </source>
</evidence>
<evidence type="ECO:0000256" key="8">
    <source>
        <dbReference type="ARBA" id="ARBA00023180"/>
    </source>
</evidence>
<comment type="similarity">
    <text evidence="2">Belongs to the band 7/mec-2 family.</text>
</comment>
<keyword evidence="12" id="KW-1185">Reference proteome</keyword>
<dbReference type="InterPro" id="IPR033294">
    <property type="entry name" value="Erlin1/2"/>
</dbReference>
<evidence type="ECO:0000313" key="12">
    <source>
        <dbReference type="Proteomes" id="UP000325577"/>
    </source>
</evidence>
<evidence type="ECO:0000256" key="9">
    <source>
        <dbReference type="SAM" id="Phobius"/>
    </source>
</evidence>
<dbReference type="AlphaFoldDB" id="A0A5J5AGK7"/>
<dbReference type="PANTHER" id="PTHR15351">
    <property type="entry name" value="ERLIN (ER LIPID RAFT ASSOCIATED PROTEIN) HOMOLOG"/>
    <property type="match status" value="1"/>
</dbReference>
<evidence type="ECO:0000256" key="1">
    <source>
        <dbReference type="ARBA" id="ARBA00004648"/>
    </source>
</evidence>
<feature type="transmembrane region" description="Helical" evidence="9">
    <location>
        <begin position="36"/>
        <end position="57"/>
    </location>
</feature>
<keyword evidence="3 9" id="KW-0812">Transmembrane</keyword>
<keyword evidence="5" id="KW-0735">Signal-anchor</keyword>
<dbReference type="PANTHER" id="PTHR15351:SF3">
    <property type="entry name" value="ERLIN"/>
    <property type="match status" value="1"/>
</dbReference>
<dbReference type="InterPro" id="IPR001107">
    <property type="entry name" value="Band_7"/>
</dbReference>
<evidence type="ECO:0000256" key="5">
    <source>
        <dbReference type="ARBA" id="ARBA00022968"/>
    </source>
</evidence>
<dbReference type="EMBL" id="CM018044">
    <property type="protein sequence ID" value="KAA8529349.1"/>
    <property type="molecule type" value="Genomic_DNA"/>
</dbReference>
<name>A0A5J5AGK7_9ASTE</name>
<keyword evidence="8" id="KW-0325">Glycoprotein</keyword>
<dbReference type="GO" id="GO:0005789">
    <property type="term" value="C:endoplasmic reticulum membrane"/>
    <property type="evidence" value="ECO:0007669"/>
    <property type="project" value="UniProtKB-SubCell"/>
</dbReference>
<gene>
    <name evidence="11" type="ORF">F0562_033852</name>
</gene>
<dbReference type="GO" id="GO:0015485">
    <property type="term" value="F:cholesterol binding"/>
    <property type="evidence" value="ECO:0007669"/>
    <property type="project" value="TreeGrafter"/>
</dbReference>
<proteinExistence type="inferred from homology"/>
<feature type="domain" description="Band 7" evidence="10">
    <location>
        <begin position="72"/>
        <end position="186"/>
    </location>
</feature>
<evidence type="ECO:0000259" key="10">
    <source>
        <dbReference type="Pfam" id="PF01145"/>
    </source>
</evidence>
<evidence type="ECO:0000256" key="3">
    <source>
        <dbReference type="ARBA" id="ARBA00022692"/>
    </source>
</evidence>
<dbReference type="Pfam" id="PF01145">
    <property type="entry name" value="Band_7"/>
    <property type="match status" value="1"/>
</dbReference>
<keyword evidence="4" id="KW-0256">Endoplasmic reticulum</keyword>
<organism evidence="11 12">
    <name type="scientific">Nyssa sinensis</name>
    <dbReference type="NCBI Taxonomy" id="561372"/>
    <lineage>
        <taxon>Eukaryota</taxon>
        <taxon>Viridiplantae</taxon>
        <taxon>Streptophyta</taxon>
        <taxon>Embryophyta</taxon>
        <taxon>Tracheophyta</taxon>
        <taxon>Spermatophyta</taxon>
        <taxon>Magnoliopsida</taxon>
        <taxon>eudicotyledons</taxon>
        <taxon>Gunneridae</taxon>
        <taxon>Pentapetalae</taxon>
        <taxon>asterids</taxon>
        <taxon>Cornales</taxon>
        <taxon>Nyssaceae</taxon>
        <taxon>Nyssa</taxon>
    </lineage>
</organism>
<accession>A0A5J5AGK7</accession>
<reference evidence="11 12" key="1">
    <citation type="submission" date="2019-09" db="EMBL/GenBank/DDBJ databases">
        <title>A chromosome-level genome assembly of the Chinese tupelo Nyssa sinensis.</title>
        <authorList>
            <person name="Yang X."/>
            <person name="Kang M."/>
            <person name="Yang Y."/>
            <person name="Xiong H."/>
            <person name="Wang M."/>
            <person name="Zhang Z."/>
            <person name="Wang Z."/>
            <person name="Wu H."/>
            <person name="Ma T."/>
            <person name="Liu J."/>
            <person name="Xi Z."/>
        </authorList>
    </citation>
    <scope>NUCLEOTIDE SEQUENCE [LARGE SCALE GENOMIC DNA]</scope>
    <source>
        <strain evidence="11">J267</strain>
        <tissue evidence="11">Leaf</tissue>
    </source>
</reference>
<sequence>MDAEQQRTAATTSLPPARAEGDFTSISAVLFSLRSAILWSVLLSSVSLIAIFSMDLVPPSSKLKNSLSILHQVPEGHVGVYFRGGALLKTVTDPGFHLKMPLITHFEPIQVTLKTDLVRDIPCGTKGGFMIKFEKIEVVNRLHKDYVYETLRDYGVQYGNTWIYDNILHEIIQFCSVHSFQQVYIDMFDQARN</sequence>
<dbReference type="GO" id="GO:0031625">
    <property type="term" value="F:ubiquitin protein ligase binding"/>
    <property type="evidence" value="ECO:0007669"/>
    <property type="project" value="InterPro"/>
</dbReference>